<dbReference type="InterPro" id="IPR043502">
    <property type="entry name" value="DNA/RNA_pol_sf"/>
</dbReference>
<dbReference type="GO" id="GO:0004386">
    <property type="term" value="F:helicase activity"/>
    <property type="evidence" value="ECO:0007669"/>
    <property type="project" value="UniProtKB-KW"/>
</dbReference>
<evidence type="ECO:0000313" key="2">
    <source>
        <dbReference type="Proteomes" id="UP000041770"/>
    </source>
</evidence>
<protein>
    <submittedName>
        <fullName evidence="1">DNA primase/helicase</fullName>
    </submittedName>
</protein>
<keyword evidence="1" id="KW-0378">Hydrolase</keyword>
<sequence>MQGAGALICKAWIVEIEKLAIQSGYRHGADGDFMYCAWVHDEVQIACRTKEIAEHIGLLCQVAMSHVEKEFNFICRLDADFQIGKSWKETH</sequence>
<proteinExistence type="predicted"/>
<keyword evidence="1" id="KW-0067">ATP-binding</keyword>
<dbReference type="Gene3D" id="3.30.70.370">
    <property type="match status" value="1"/>
</dbReference>
<keyword evidence="1" id="KW-0347">Helicase</keyword>
<dbReference type="Proteomes" id="UP000041770">
    <property type="component" value="Unassembled WGS sequence"/>
</dbReference>
<dbReference type="AlphaFoldDB" id="A0A655XST5"/>
<gene>
    <name evidence="1" type="ORF">ERS013200_00871</name>
</gene>
<name>A0A655XST5_VIBCL</name>
<keyword evidence="1" id="KW-0547">Nucleotide-binding</keyword>
<evidence type="ECO:0000313" key="1">
    <source>
        <dbReference type="EMBL" id="CSC22327.1"/>
    </source>
</evidence>
<dbReference type="SUPFAM" id="SSF56672">
    <property type="entry name" value="DNA/RNA polymerases"/>
    <property type="match status" value="1"/>
</dbReference>
<organism evidence="1 2">
    <name type="scientific">Vibrio cholerae</name>
    <dbReference type="NCBI Taxonomy" id="666"/>
    <lineage>
        <taxon>Bacteria</taxon>
        <taxon>Pseudomonadati</taxon>
        <taxon>Pseudomonadota</taxon>
        <taxon>Gammaproteobacteria</taxon>
        <taxon>Vibrionales</taxon>
        <taxon>Vibrionaceae</taxon>
        <taxon>Vibrio</taxon>
    </lineage>
</organism>
<accession>A0A655XST5</accession>
<reference evidence="1 2" key="1">
    <citation type="submission" date="2015-07" db="EMBL/GenBank/DDBJ databases">
        <authorList>
            <consortium name="Pathogen Informatics"/>
        </authorList>
    </citation>
    <scope>NUCLEOTIDE SEQUENCE [LARGE SCALE GENOMIC DNA]</scope>
    <source>
        <strain evidence="1 2">A316</strain>
    </source>
</reference>
<dbReference type="EMBL" id="CWQY01000004">
    <property type="protein sequence ID" value="CSC22327.1"/>
    <property type="molecule type" value="Genomic_DNA"/>
</dbReference>